<dbReference type="GO" id="GO:0007169">
    <property type="term" value="P:cell surface receptor protein tyrosine kinase signaling pathway"/>
    <property type="evidence" value="ECO:0007669"/>
    <property type="project" value="TreeGrafter"/>
</dbReference>
<dbReference type="SUPFAM" id="SSF56112">
    <property type="entry name" value="Protein kinase-like (PK-like)"/>
    <property type="match status" value="1"/>
</dbReference>
<dbReference type="InterPro" id="IPR011009">
    <property type="entry name" value="Kinase-like_dom_sf"/>
</dbReference>
<dbReference type="InterPro" id="IPR020635">
    <property type="entry name" value="Tyr_kinase_cat_dom"/>
</dbReference>
<dbReference type="PANTHER" id="PTHR24416:SF600">
    <property type="entry name" value="PDGF- AND VEGF-RECEPTOR RELATED, ISOFORM J"/>
    <property type="match status" value="1"/>
</dbReference>
<dbReference type="GO" id="GO:0005886">
    <property type="term" value="C:plasma membrane"/>
    <property type="evidence" value="ECO:0007669"/>
    <property type="project" value="TreeGrafter"/>
</dbReference>
<evidence type="ECO:0000313" key="2">
    <source>
        <dbReference type="EMBL" id="OWA55625.1"/>
    </source>
</evidence>
<dbReference type="InterPro" id="IPR000719">
    <property type="entry name" value="Prot_kinase_dom"/>
</dbReference>
<dbReference type="InterPro" id="IPR050122">
    <property type="entry name" value="RTK"/>
</dbReference>
<evidence type="ECO:0000313" key="3">
    <source>
        <dbReference type="Proteomes" id="UP000192578"/>
    </source>
</evidence>
<dbReference type="Pfam" id="PF07714">
    <property type="entry name" value="PK_Tyr_Ser-Thr"/>
    <property type="match status" value="1"/>
</dbReference>
<dbReference type="EMBL" id="MTYJ01001110">
    <property type="protein sequence ID" value="OWA55625.1"/>
    <property type="molecule type" value="Genomic_DNA"/>
</dbReference>
<sequence length="134" mass="15200">MLLEFCPCGSLLSYLRTHHAPYFYGHVDDKGELLPFDSSRAAQQQAEADQRGIADVSRENCDENVLSTKDLIWFAYQIARGMEYLASRHIIHCDLAARNVLVASEKIVKIADFGMARHRETDYVMTNGNVSWFG</sequence>
<name>A0A9X6RQ50_HYPEX</name>
<proteinExistence type="predicted"/>
<keyword evidence="3" id="KW-1185">Reference proteome</keyword>
<organism evidence="2 3">
    <name type="scientific">Hypsibius exemplaris</name>
    <name type="common">Freshwater tardigrade</name>
    <dbReference type="NCBI Taxonomy" id="2072580"/>
    <lineage>
        <taxon>Eukaryota</taxon>
        <taxon>Metazoa</taxon>
        <taxon>Ecdysozoa</taxon>
        <taxon>Tardigrada</taxon>
        <taxon>Eutardigrada</taxon>
        <taxon>Parachela</taxon>
        <taxon>Hypsibioidea</taxon>
        <taxon>Hypsibiidae</taxon>
        <taxon>Hypsibius</taxon>
    </lineage>
</organism>
<dbReference type="GO" id="GO:0005524">
    <property type="term" value="F:ATP binding"/>
    <property type="evidence" value="ECO:0007669"/>
    <property type="project" value="InterPro"/>
</dbReference>
<gene>
    <name evidence="2" type="ORF">BV898_20013</name>
</gene>
<dbReference type="GO" id="GO:0004714">
    <property type="term" value="F:transmembrane receptor protein tyrosine kinase activity"/>
    <property type="evidence" value="ECO:0007669"/>
    <property type="project" value="TreeGrafter"/>
</dbReference>
<dbReference type="Gene3D" id="1.10.510.10">
    <property type="entry name" value="Transferase(Phosphotransferase) domain 1"/>
    <property type="match status" value="1"/>
</dbReference>
<reference evidence="3" key="1">
    <citation type="submission" date="2017-01" db="EMBL/GenBank/DDBJ databases">
        <title>Comparative genomics of anhydrobiosis in the tardigrade Hypsibius dujardini.</title>
        <authorList>
            <person name="Yoshida Y."/>
            <person name="Koutsovoulos G."/>
            <person name="Laetsch D."/>
            <person name="Stevens L."/>
            <person name="Kumar S."/>
            <person name="Horikawa D."/>
            <person name="Ishino K."/>
            <person name="Komine S."/>
            <person name="Tomita M."/>
            <person name="Blaxter M."/>
            <person name="Arakawa K."/>
        </authorList>
    </citation>
    <scope>NUCLEOTIDE SEQUENCE [LARGE SCALE GENOMIC DNA]</scope>
    <source>
        <strain evidence="3">Z151</strain>
    </source>
</reference>
<dbReference type="PROSITE" id="PS00109">
    <property type="entry name" value="PROTEIN_KINASE_TYR"/>
    <property type="match status" value="1"/>
</dbReference>
<dbReference type="OrthoDB" id="5984265at2759"/>
<comment type="caution">
    <text evidence="2">The sequence shown here is derived from an EMBL/GenBank/DDBJ whole genome shotgun (WGS) entry which is preliminary data.</text>
</comment>
<dbReference type="PROSITE" id="PS50011">
    <property type="entry name" value="PROTEIN_KINASE_DOM"/>
    <property type="match status" value="1"/>
</dbReference>
<dbReference type="InterPro" id="IPR001245">
    <property type="entry name" value="Ser-Thr/Tyr_kinase_cat_dom"/>
</dbReference>
<dbReference type="GO" id="GO:0043235">
    <property type="term" value="C:receptor complex"/>
    <property type="evidence" value="ECO:0007669"/>
    <property type="project" value="TreeGrafter"/>
</dbReference>
<dbReference type="PANTHER" id="PTHR24416">
    <property type="entry name" value="TYROSINE-PROTEIN KINASE RECEPTOR"/>
    <property type="match status" value="1"/>
</dbReference>
<dbReference type="InterPro" id="IPR008266">
    <property type="entry name" value="Tyr_kinase_AS"/>
</dbReference>
<evidence type="ECO:0000259" key="1">
    <source>
        <dbReference type="PROSITE" id="PS50011"/>
    </source>
</evidence>
<protein>
    <recommendedName>
        <fullName evidence="1">Protein kinase domain-containing protein</fullName>
    </recommendedName>
</protein>
<dbReference type="SMART" id="SM00219">
    <property type="entry name" value="TyrKc"/>
    <property type="match status" value="1"/>
</dbReference>
<dbReference type="Proteomes" id="UP000192578">
    <property type="component" value="Unassembled WGS sequence"/>
</dbReference>
<feature type="domain" description="Protein kinase" evidence="1">
    <location>
        <begin position="1"/>
        <end position="134"/>
    </location>
</feature>
<accession>A0A9X6RQ50</accession>
<dbReference type="AlphaFoldDB" id="A0A9X6RQ50"/>